<feature type="domain" description="TATA-binding protein interacting (TIP20)" evidence="5">
    <location>
        <begin position="1116"/>
        <end position="1264"/>
    </location>
</feature>
<evidence type="ECO:0000256" key="4">
    <source>
        <dbReference type="SAM" id="MobiDB-lite"/>
    </source>
</evidence>
<feature type="compositionally biased region" description="Acidic residues" evidence="4">
    <location>
        <begin position="341"/>
        <end position="366"/>
    </location>
</feature>
<dbReference type="InterPro" id="IPR013932">
    <property type="entry name" value="TATA-bd_TIP120"/>
</dbReference>
<dbReference type="Pfam" id="PF25782">
    <property type="entry name" value="TPR_CAND1"/>
    <property type="match status" value="1"/>
</dbReference>
<dbReference type="InterPro" id="IPR011989">
    <property type="entry name" value="ARM-like"/>
</dbReference>
<keyword evidence="3" id="KW-0833">Ubl conjugation pathway</keyword>
<evidence type="ECO:0000256" key="2">
    <source>
        <dbReference type="ARBA" id="ARBA00022737"/>
    </source>
</evidence>
<evidence type="ECO:0000256" key="3">
    <source>
        <dbReference type="ARBA" id="ARBA00022786"/>
    </source>
</evidence>
<organism evidence="6">
    <name type="scientific">Corethron hystrix</name>
    <dbReference type="NCBI Taxonomy" id="216773"/>
    <lineage>
        <taxon>Eukaryota</taxon>
        <taxon>Sar</taxon>
        <taxon>Stramenopiles</taxon>
        <taxon>Ochrophyta</taxon>
        <taxon>Bacillariophyta</taxon>
        <taxon>Coscinodiscophyceae</taxon>
        <taxon>Corethrophycidae</taxon>
        <taxon>Corethrales</taxon>
        <taxon>Corethraceae</taxon>
        <taxon>Corethron</taxon>
    </lineage>
</organism>
<dbReference type="Pfam" id="PF08623">
    <property type="entry name" value="TIP120"/>
    <property type="match status" value="1"/>
</dbReference>
<accession>A0A7S1BUD4</accession>
<dbReference type="GO" id="GO:0010265">
    <property type="term" value="P:SCF complex assembly"/>
    <property type="evidence" value="ECO:0007669"/>
    <property type="project" value="InterPro"/>
</dbReference>
<gene>
    <name evidence="6" type="ORF">CHYS00102_LOCUS23504</name>
</gene>
<name>A0A7S1BUD4_9STRA</name>
<dbReference type="InterPro" id="IPR039852">
    <property type="entry name" value="CAND1/CAND2"/>
</dbReference>
<evidence type="ECO:0000313" key="6">
    <source>
        <dbReference type="EMBL" id="CAD8896290.1"/>
    </source>
</evidence>
<dbReference type="SUPFAM" id="SSF48371">
    <property type="entry name" value="ARM repeat"/>
    <property type="match status" value="1"/>
</dbReference>
<dbReference type="Gene3D" id="1.25.10.10">
    <property type="entry name" value="Leucine-rich Repeat Variant"/>
    <property type="match status" value="1"/>
</dbReference>
<feature type="region of interest" description="Disordered" evidence="4">
    <location>
        <begin position="341"/>
        <end position="381"/>
    </location>
</feature>
<sequence length="1282" mass="140320">MNSSTLPVRDIKTLLEKITNYDKDERYMATVDLGTLLSRSPPPDAATERRIVTAIRSRLDDPSNDVQSVAVKTLSGLFCRLHVSLIEDVAERLARDVSSGNADLRDVYAIGLRGLVRDCSESCGETVVRTTLTPLLQGLRQGGDDFLRGACCDVLADLIERFGKLPMIAEHAGDISDVCLSVSLGTSSEEAVVRRAGAVLSKLSVCLDTNSLQELIARLSTGLEGASEESGVRNAAVRTMCGIGRAVGHRLGGDTGKVVPIFLTFCNPNDIDVRMDESDDSGSEDGSHGNTQAMDELRESCFVGFESFIQHCPEETSPHLPDILASVLAYLKYDPNYFYDEDSGMEDGEDQSAEDDSAIEDDEDGYDAFSSASFDDDDDDDDTSWKVRRAALRCLLCLIKSERASTLEMLWEEYSIGKALLSRFKEREENVRVDVMACFTSLLCRTIDAAKSSEKEMENVMTDEDENINNKLMQYIQTSLPVIVKCCGRHLSDKRARERTLSSSLEVLRTLATGKTSDGPDGWVEQVMPSLLNMLKNEGGKHNTKSTKLDTIRLCRVLLERGGDGVAKRLDGLLPLLCDAVGEDWYKIIAEALRTLKAVPRLLLFHTPPDAAPTRSALMLYAAISPRLAAHDIDQEIKECALGAAGELVCTLHSHLDETARDQVLNLLSDRLKNETTRLRTLQTFGKVAAAEPPVDLGVVLHDVCGEIAGMLRQQNQNLRLVALEVANVLVKGHGKKIGVEVIEQMLMECGNVISGADLHISHLALQVSISVLQVSSDSFTVAIQNYILPRALVLSASPLLHGATLISLLAFFSTYTVSHSEDSSQSIVPSLKSCLTVNASGSQISKVVVANIAKCLAVTAAANPRSCRLFVQNHMVIICDSDNYKHGIECQLALLTLGELGQLVDLHAIDPNIQKTIIACLDSKNEENKGAAAYALGRAAAGNIEAFLPVILDVLYVEHPNHYLILTSLKEMLSSESMVGQQLTNTIKLETILKPLFKFVTVEKKSVRAMCAECLGALACLDVEGRYVLEFLVEQVQAQMGKEGDGNIRTCWTIASAVKFVITYSKSLDKVAEVMPTFLGLLNEKDLSVRAIALQMVYAAIHHSPAIISSLMKELVLPSLYTLVQFSSIRVVDLGPFKHKEDDGLPLRKTALAIFATAFDHCPNSLVVSEFMPYLAKALGDVEDIQLQAHQIVCSMCIRNPGAIVPFAESFVEPLKKTVNKKVKDDGAERIQEWIKSGLRATLALSHLDGIMTCQAFSTFFKDTQKNTSLFNFFAQLKEER</sequence>
<reference evidence="6" key="1">
    <citation type="submission" date="2021-01" db="EMBL/GenBank/DDBJ databases">
        <authorList>
            <person name="Corre E."/>
            <person name="Pelletier E."/>
            <person name="Niang G."/>
            <person name="Scheremetjew M."/>
            <person name="Finn R."/>
            <person name="Kale V."/>
            <person name="Holt S."/>
            <person name="Cochrane G."/>
            <person name="Meng A."/>
            <person name="Brown T."/>
            <person name="Cohen L."/>
        </authorList>
    </citation>
    <scope>NUCLEOTIDE SEQUENCE</scope>
    <source>
        <strain evidence="6">308</strain>
    </source>
</reference>
<evidence type="ECO:0000259" key="5">
    <source>
        <dbReference type="Pfam" id="PF08623"/>
    </source>
</evidence>
<keyword evidence="2" id="KW-0677">Repeat</keyword>
<dbReference type="PANTHER" id="PTHR12696">
    <property type="entry name" value="TIP120"/>
    <property type="match status" value="1"/>
</dbReference>
<proteinExistence type="inferred from homology"/>
<dbReference type="EMBL" id="HBFR01032358">
    <property type="protein sequence ID" value="CAD8896290.1"/>
    <property type="molecule type" value="Transcribed_RNA"/>
</dbReference>
<dbReference type="InterPro" id="IPR016024">
    <property type="entry name" value="ARM-type_fold"/>
</dbReference>
<protein>
    <recommendedName>
        <fullName evidence="5">TATA-binding protein interacting (TIP20) domain-containing protein</fullName>
    </recommendedName>
</protein>
<comment type="similarity">
    <text evidence="1">Belongs to the CAND family.</text>
</comment>
<evidence type="ECO:0000256" key="1">
    <source>
        <dbReference type="ARBA" id="ARBA00007657"/>
    </source>
</evidence>